<evidence type="ECO:0000313" key="1">
    <source>
        <dbReference type="EMBL" id="EKF43984.1"/>
    </source>
</evidence>
<dbReference type="Pfam" id="PF03864">
    <property type="entry name" value="Phage_cap_E"/>
    <property type="match status" value="1"/>
</dbReference>
<dbReference type="Gene3D" id="3.30.1930.10">
    <property type="entry name" value="capsid protein of prophage domain"/>
    <property type="match status" value="1"/>
</dbReference>
<dbReference type="EMBL" id="AMSI01000002">
    <property type="protein sequence ID" value="EKF43984.1"/>
    <property type="molecule type" value="Genomic_DNA"/>
</dbReference>
<dbReference type="InterPro" id="IPR005564">
    <property type="entry name" value="Major_capsid_GpE"/>
</dbReference>
<gene>
    <name evidence="1" type="ORF">NA8A_04210</name>
</gene>
<dbReference type="HAMAP" id="MF_04133">
    <property type="entry name" value="CAPSID_LAMBDA"/>
    <property type="match status" value="1"/>
</dbReference>
<dbReference type="PATRIC" id="fig|1231190.3.peg.880"/>
<evidence type="ECO:0000313" key="2">
    <source>
        <dbReference type="Proteomes" id="UP000007374"/>
    </source>
</evidence>
<dbReference type="eggNOG" id="ENOG502Z8WK">
    <property type="taxonomic scope" value="Bacteria"/>
</dbReference>
<dbReference type="AlphaFoldDB" id="K2P1F2"/>
<accession>K2P1F2</accession>
<dbReference type="STRING" id="721133.SAMN05216176_101473"/>
<dbReference type="Gene3D" id="3.15.30.10">
    <property type="entry name" value="putative capsid protein of prophage domain like"/>
    <property type="match status" value="1"/>
</dbReference>
<name>K2P1F2_9HYPH</name>
<proteinExistence type="inferred from homology"/>
<protein>
    <submittedName>
        <fullName evidence="1">Major capsid protein E</fullName>
    </submittedName>
</protein>
<reference evidence="1 2" key="1">
    <citation type="journal article" date="2012" name="J. Bacteriol.">
        <title>Genome Sequence of Nitratireductor indicus Type Strain C115.</title>
        <authorList>
            <person name="Lai Q."/>
            <person name="Li G."/>
            <person name="Yu Z."/>
            <person name="Shao Z."/>
        </authorList>
    </citation>
    <scope>NUCLEOTIDE SEQUENCE [LARGE SCALE GENOMIC DNA]</scope>
    <source>
        <strain evidence="1 2">C115</strain>
    </source>
</reference>
<sequence>MSLSAGASRVDADRTEKVIPMSNILLNTAELVAVLPPRDRPEAFLRSTMFSTVVLSDLEEIVFDKILPDRELAPFVHPDVPGKDSSNRGFKATSFTPAYVKPQNTLRPRQNMIRIPGERLTGDMTPEKRYAYNLAMLVDDQDLRITRREEAMCSQVLRTGQVVVEGEDYPTQTVDFGRDPALTIALAGVSRWGEAGVDPYDDVEAWVQLLADTDGFTARTVLLGPGAAGLLKKSQRFLDALDNRRQDGGKFQLGPVSTGAEGVYHTVLGTIGQLTFVQYSQPYTVGGVKNNFWPSYGVGIFDPFGFNGHFAYGAILDNEALLSMERFPDMWPEKNPSRTIVQTQSAPLPIMPEPNASLFALVR</sequence>
<dbReference type="Proteomes" id="UP000007374">
    <property type="component" value="Unassembled WGS sequence"/>
</dbReference>
<organism evidence="1 2">
    <name type="scientific">Nitratireductor indicus C115</name>
    <dbReference type="NCBI Taxonomy" id="1231190"/>
    <lineage>
        <taxon>Bacteria</taxon>
        <taxon>Pseudomonadati</taxon>
        <taxon>Pseudomonadota</taxon>
        <taxon>Alphaproteobacteria</taxon>
        <taxon>Hyphomicrobiales</taxon>
        <taxon>Phyllobacteriaceae</taxon>
        <taxon>Nitratireductor</taxon>
    </lineage>
</organism>
<comment type="caution">
    <text evidence="1">The sequence shown here is derived from an EMBL/GenBank/DDBJ whole genome shotgun (WGS) entry which is preliminary data.</text>
</comment>
<keyword evidence="2" id="KW-1185">Reference proteome</keyword>